<keyword evidence="6 7" id="KW-0539">Nucleus</keyword>
<evidence type="ECO:0000259" key="9">
    <source>
        <dbReference type="Pfam" id="PF08221"/>
    </source>
</evidence>
<evidence type="ECO:0000256" key="1">
    <source>
        <dbReference type="ARBA" id="ARBA00004123"/>
    </source>
</evidence>
<dbReference type="GO" id="GO:0003697">
    <property type="term" value="F:single-stranded DNA binding"/>
    <property type="evidence" value="ECO:0007669"/>
    <property type="project" value="UniProtKB-UniRule"/>
</dbReference>
<dbReference type="PANTHER" id="PTHR12949">
    <property type="entry name" value="RNA POLYMERASE III DNA DIRECTED -RELATED"/>
    <property type="match status" value="1"/>
</dbReference>
<dbReference type="PANTHER" id="PTHR12949:SF0">
    <property type="entry name" value="DNA-DIRECTED RNA POLYMERASE III SUBUNIT RPC3"/>
    <property type="match status" value="1"/>
</dbReference>
<dbReference type="InterPro" id="IPR039748">
    <property type="entry name" value="RPC3"/>
</dbReference>
<comment type="similarity">
    <text evidence="2 7">Belongs to the eukaryotic RPC3/POLR3C RNA polymerase subunit family.</text>
</comment>
<comment type="function">
    <text evidence="7">DNA-dependent RNA polymerase catalyzes the transcription of DNA into RNA using the four ribonucleoside triphosphates as substrates. Specific core component of RNA polymerase III which synthesizes small RNAs, such as 5S rRNA and tRNAs.</text>
</comment>
<dbReference type="Gene3D" id="1.10.10.10">
    <property type="entry name" value="Winged helix-like DNA-binding domain superfamily/Winged helix DNA-binding domain"/>
    <property type="match status" value="4"/>
</dbReference>
<dbReference type="InterPro" id="IPR008806">
    <property type="entry name" value="RNA_pol_III_Rpc82_C"/>
</dbReference>
<evidence type="ECO:0000259" key="8">
    <source>
        <dbReference type="Pfam" id="PF05645"/>
    </source>
</evidence>
<dbReference type="Pfam" id="PF22536">
    <property type="entry name" value="WHD_POLR3C"/>
    <property type="match status" value="1"/>
</dbReference>
<evidence type="ECO:0000256" key="2">
    <source>
        <dbReference type="ARBA" id="ARBA00007206"/>
    </source>
</evidence>
<protein>
    <recommendedName>
        <fullName evidence="3 7">DNA-directed RNA polymerase III subunit RPC3</fullName>
        <shortName evidence="7">RNA polymerase III subunit C3</shortName>
    </recommendedName>
</protein>
<dbReference type="FunFam" id="1.10.10.10:FF:000420">
    <property type="entry name" value="RNA polymerase III subunit, putative"/>
    <property type="match status" value="1"/>
</dbReference>
<dbReference type="EMBL" id="CM026425">
    <property type="protein sequence ID" value="KAG0576372.1"/>
    <property type="molecule type" value="Genomic_DNA"/>
</dbReference>
<evidence type="ECO:0000256" key="3">
    <source>
        <dbReference type="ARBA" id="ARBA00016689"/>
    </source>
</evidence>
<keyword evidence="4 7" id="KW-0240">DNA-directed RNA polymerase</keyword>
<keyword evidence="12" id="KW-1185">Reference proteome</keyword>
<dbReference type="InterPro" id="IPR013197">
    <property type="entry name" value="RNA_pol_III_RPC82-rel_HTH"/>
</dbReference>
<evidence type="ECO:0000256" key="4">
    <source>
        <dbReference type="ARBA" id="ARBA00022478"/>
    </source>
</evidence>
<dbReference type="AlphaFoldDB" id="A0A8T0HYW2"/>
<evidence type="ECO:0000256" key="6">
    <source>
        <dbReference type="ARBA" id="ARBA00023242"/>
    </source>
</evidence>
<evidence type="ECO:0000313" key="11">
    <source>
        <dbReference type="EMBL" id="KAG0576372.1"/>
    </source>
</evidence>
<dbReference type="FunFam" id="1.10.10.10:FF:000515">
    <property type="entry name" value="DNA-directed RNA polymerase III subunit rpc3"/>
    <property type="match status" value="1"/>
</dbReference>
<feature type="domain" description="RNA polymerase III subunit RPC82-related helix-turn-helix" evidence="9">
    <location>
        <begin position="9"/>
        <end position="68"/>
    </location>
</feature>
<reference evidence="11" key="1">
    <citation type="submission" date="2020-06" db="EMBL/GenBank/DDBJ databases">
        <title>WGS assembly of Ceratodon purpureus strain R40.</title>
        <authorList>
            <person name="Carey S.B."/>
            <person name="Jenkins J."/>
            <person name="Shu S."/>
            <person name="Lovell J.T."/>
            <person name="Sreedasyam A."/>
            <person name="Maumus F."/>
            <person name="Tiley G.P."/>
            <person name="Fernandez-Pozo N."/>
            <person name="Barry K."/>
            <person name="Chen C."/>
            <person name="Wang M."/>
            <person name="Lipzen A."/>
            <person name="Daum C."/>
            <person name="Saski C.A."/>
            <person name="Payton A.C."/>
            <person name="Mcbreen J.C."/>
            <person name="Conrad R.E."/>
            <person name="Kollar L.M."/>
            <person name="Olsson S."/>
            <person name="Huttunen S."/>
            <person name="Landis J.B."/>
            <person name="Wickett N.J."/>
            <person name="Johnson M.G."/>
            <person name="Rensing S.A."/>
            <person name="Grimwood J."/>
            <person name="Schmutz J."/>
            <person name="Mcdaniel S.F."/>
        </authorList>
    </citation>
    <scope>NUCLEOTIDE SEQUENCE</scope>
    <source>
        <strain evidence="11">R40</strain>
    </source>
</reference>
<proteinExistence type="inferred from homology"/>
<sequence>MATAFGRTLCCNLIQTHFGDVVERVVECLINRGPLAFGDISRYSELGSEAVKSSILVLIQHSCVQAFKVEHEGASATAPRRVVTYYVAISDNIFHRMRFPKFLVAVREDFGEEAESLVEGLLEHGRLTLEQIIQRTAAKAAKAEGEVANEVKETFTKLVTARFIERCPSPEPWLNQKDPRELLSKVARGASKVRGPVLSAEDIVQSEVVQRVIKAAAPLETQRFQLPVSMAGLGVSDSDSQMAEGSQASEKRKLEALEMDMKTAAAVDEKEVLWRVNFEEFLRKMRHQTCVDTVKTELDIGASVVLSAMLQATRKDETSVRQHHSVPLSMDGITQAVWSTPDGQHMPLERIRSSVQQLASDKIGYISRAGERAGPALGGNSYSVNMHNIIEARQKSEVEGIVLQRFGRECCRIFRLLVRKGQLEQKQIGEQAMAPKTVKALLYCLLKEQYVQVQEIARTSEHVARQSIFLWKADYQVVLHRVLDDLYHAATNLCLRHAHEIRKEQEVLELVDQLDARKDAGSDAHVTLTSDQQEQVKRISRITKILDVSLLKLDDTILLFHDF</sequence>
<evidence type="ECO:0000259" key="10">
    <source>
        <dbReference type="Pfam" id="PF22536"/>
    </source>
</evidence>
<evidence type="ECO:0000256" key="7">
    <source>
        <dbReference type="RuleBase" id="RU367076"/>
    </source>
</evidence>
<dbReference type="Pfam" id="PF05645">
    <property type="entry name" value="RNA_pol_Rpc82"/>
    <property type="match status" value="1"/>
</dbReference>
<accession>A0A8T0HYW2</accession>
<dbReference type="InterPro" id="IPR055207">
    <property type="entry name" value="POLR3C_WHD"/>
</dbReference>
<dbReference type="Pfam" id="PF08221">
    <property type="entry name" value="HTH_9"/>
    <property type="match status" value="1"/>
</dbReference>
<dbReference type="InterPro" id="IPR036388">
    <property type="entry name" value="WH-like_DNA-bd_sf"/>
</dbReference>
<evidence type="ECO:0000256" key="5">
    <source>
        <dbReference type="ARBA" id="ARBA00023163"/>
    </source>
</evidence>
<comment type="caution">
    <text evidence="11">The sequence shown here is derived from an EMBL/GenBank/DDBJ whole genome shotgun (WGS) entry which is preliminary data.</text>
</comment>
<feature type="domain" description="RNA polymerase III Rpc82 C -terminal" evidence="8">
    <location>
        <begin position="153"/>
        <end position="391"/>
    </location>
</feature>
<dbReference type="FunFam" id="1.10.10.10:FF:000218">
    <property type="entry name" value="DNA-directed RNA polymerase III subunit RPC3"/>
    <property type="match status" value="1"/>
</dbReference>
<dbReference type="GO" id="GO:0006351">
    <property type="term" value="P:DNA-templated transcription"/>
    <property type="evidence" value="ECO:0007669"/>
    <property type="project" value="InterPro"/>
</dbReference>
<feature type="domain" description="DNA-directed RNA polymerase III subunit RPC3 winged-helix" evidence="10">
    <location>
        <begin position="398"/>
        <end position="472"/>
    </location>
</feature>
<comment type="subcellular location">
    <subcellularLocation>
        <location evidence="1 7">Nucleus</location>
    </subcellularLocation>
</comment>
<gene>
    <name evidence="11" type="ORF">KC19_5G074800</name>
</gene>
<dbReference type="GO" id="GO:0005666">
    <property type="term" value="C:RNA polymerase III complex"/>
    <property type="evidence" value="ECO:0007669"/>
    <property type="project" value="UniProtKB-UniRule"/>
</dbReference>
<dbReference type="Proteomes" id="UP000822688">
    <property type="component" value="Chromosome 5"/>
</dbReference>
<organism evidence="11 12">
    <name type="scientific">Ceratodon purpureus</name>
    <name type="common">Fire moss</name>
    <name type="synonym">Dicranum purpureum</name>
    <dbReference type="NCBI Taxonomy" id="3225"/>
    <lineage>
        <taxon>Eukaryota</taxon>
        <taxon>Viridiplantae</taxon>
        <taxon>Streptophyta</taxon>
        <taxon>Embryophyta</taxon>
        <taxon>Bryophyta</taxon>
        <taxon>Bryophytina</taxon>
        <taxon>Bryopsida</taxon>
        <taxon>Dicranidae</taxon>
        <taxon>Pseudoditrichales</taxon>
        <taxon>Ditrichaceae</taxon>
        <taxon>Ceratodon</taxon>
    </lineage>
</organism>
<comment type="subunit">
    <text evidence="7">Component of the RNA polymerase III (Pol III) complex consisting of 17 subunits.</text>
</comment>
<keyword evidence="5 7" id="KW-0804">Transcription</keyword>
<name>A0A8T0HYW2_CERPU</name>
<evidence type="ECO:0000313" key="12">
    <source>
        <dbReference type="Proteomes" id="UP000822688"/>
    </source>
</evidence>